<dbReference type="RefSeq" id="WP_211904833.1">
    <property type="nucleotide sequence ID" value="NZ_CP046729.1"/>
</dbReference>
<proteinExistence type="predicted"/>
<sequence length="92" mass="10634">MKKSAGTAPLPHNLPIDGQSRWAQVQHFLPFCRETARKLEREGRFPRRIRISERCSVYPNRELHRWFADPAGYTAQHRFTAETETPGTGDKA</sequence>
<accession>A0ABX7ZF36</accession>
<dbReference type="EMBL" id="CP046729">
    <property type="protein sequence ID" value="QUP53553.1"/>
    <property type="molecule type" value="Genomic_DNA"/>
</dbReference>
<dbReference type="InterPro" id="IPR010260">
    <property type="entry name" value="AlpA"/>
</dbReference>
<reference evidence="1 2" key="1">
    <citation type="journal article" date="2021" name="Phytopathology">
        <title>Complete genome sequence of Ralstonia syzygii subsp. indonesiensis strain LLRS-1, isolated from wilted tobacco in China.</title>
        <authorList>
            <person name="Lu C.H."/>
            <person name="Li J.Y."/>
            <person name="Mi M.G."/>
            <person name="Lin Z.L."/>
            <person name="Jiang N."/>
            <person name="Gai X."/>
            <person name="Ma J.H."/>
            <person name="Lei L.P."/>
            <person name="Xia Z.Y."/>
        </authorList>
    </citation>
    <scope>NUCLEOTIDE SEQUENCE [LARGE SCALE GENOMIC DNA]</scope>
    <source>
        <strain evidence="1 2">LLRS-1</strain>
    </source>
</reference>
<protein>
    <submittedName>
        <fullName evidence="1">AlpA family phage regulatory protein</fullName>
    </submittedName>
</protein>
<evidence type="ECO:0000313" key="2">
    <source>
        <dbReference type="Proteomes" id="UP000677898"/>
    </source>
</evidence>
<keyword evidence="2" id="KW-1185">Reference proteome</keyword>
<dbReference type="Proteomes" id="UP000677898">
    <property type="component" value="Chromosome"/>
</dbReference>
<dbReference type="Pfam" id="PF05930">
    <property type="entry name" value="Phage_AlpA"/>
    <property type="match status" value="1"/>
</dbReference>
<gene>
    <name evidence="1" type="ORF">GO998_07130</name>
</gene>
<name>A0ABX7ZF36_9RALS</name>
<organism evidence="1 2">
    <name type="scientific">Ralstonia syzygii</name>
    <dbReference type="NCBI Taxonomy" id="28097"/>
    <lineage>
        <taxon>Bacteria</taxon>
        <taxon>Pseudomonadati</taxon>
        <taxon>Pseudomonadota</taxon>
        <taxon>Betaproteobacteria</taxon>
        <taxon>Burkholderiales</taxon>
        <taxon>Burkholderiaceae</taxon>
        <taxon>Ralstonia</taxon>
        <taxon>Ralstonia solanacearum species complex</taxon>
    </lineage>
</organism>
<evidence type="ECO:0000313" key="1">
    <source>
        <dbReference type="EMBL" id="QUP53553.1"/>
    </source>
</evidence>